<dbReference type="Proteomes" id="UP000219453">
    <property type="component" value="Unassembled WGS sequence"/>
</dbReference>
<dbReference type="AlphaFoldDB" id="A0A285NZ68"/>
<evidence type="ECO:0000313" key="1">
    <source>
        <dbReference type="EMBL" id="SNZ12931.1"/>
    </source>
</evidence>
<protein>
    <recommendedName>
        <fullName evidence="3">Small CPxCG-related zinc finger protein</fullName>
    </recommendedName>
</protein>
<dbReference type="InterPro" id="IPR049697">
    <property type="entry name" value="HVO_0758-like"/>
</dbReference>
<organism evidence="1 2">
    <name type="scientific">Natronoarchaeum philippinense</name>
    <dbReference type="NCBI Taxonomy" id="558529"/>
    <lineage>
        <taxon>Archaea</taxon>
        <taxon>Methanobacteriati</taxon>
        <taxon>Methanobacteriota</taxon>
        <taxon>Stenosarchaea group</taxon>
        <taxon>Halobacteria</taxon>
        <taxon>Halobacteriales</taxon>
        <taxon>Natronoarchaeaceae</taxon>
    </lineage>
</organism>
<keyword evidence="2" id="KW-1185">Reference proteome</keyword>
<evidence type="ECO:0008006" key="3">
    <source>
        <dbReference type="Google" id="ProtNLM"/>
    </source>
</evidence>
<dbReference type="RefSeq" id="WP_179747451.1">
    <property type="nucleotide sequence ID" value="NZ_OBEJ01000002.1"/>
</dbReference>
<sequence>MKSVRKALRDGDLFKDTYERVNCDDCEKTLKTENDPAEVGTVRVCPECGGEWKELR</sequence>
<accession>A0A285NZ68</accession>
<evidence type="ECO:0000313" key="2">
    <source>
        <dbReference type="Proteomes" id="UP000219453"/>
    </source>
</evidence>
<name>A0A285NZ68_NATPI</name>
<gene>
    <name evidence="1" type="ORF">SAMN06269185_1986</name>
</gene>
<reference evidence="1 2" key="1">
    <citation type="submission" date="2017-09" db="EMBL/GenBank/DDBJ databases">
        <authorList>
            <person name="Ehlers B."/>
            <person name="Leendertz F.H."/>
        </authorList>
    </citation>
    <scope>NUCLEOTIDE SEQUENCE [LARGE SCALE GENOMIC DNA]</scope>
    <source>
        <strain evidence="1 2">DSM 27208</strain>
    </source>
</reference>
<dbReference type="NCBIfam" id="NF041912">
    <property type="entry name" value="HVO_0758"/>
    <property type="match status" value="1"/>
</dbReference>
<dbReference type="OrthoDB" id="165399at2157"/>
<dbReference type="EMBL" id="OBEJ01000002">
    <property type="protein sequence ID" value="SNZ12931.1"/>
    <property type="molecule type" value="Genomic_DNA"/>
</dbReference>
<dbReference type="Pfam" id="PF23137">
    <property type="entry name" value="HVO_0758"/>
    <property type="match status" value="1"/>
</dbReference>
<proteinExistence type="predicted"/>